<reference evidence="2" key="1">
    <citation type="submission" date="2020-02" db="EMBL/GenBank/DDBJ databases">
        <authorList>
            <person name="Meier V. D."/>
        </authorList>
    </citation>
    <scope>NUCLEOTIDE SEQUENCE</scope>
    <source>
        <strain evidence="2">AVDCRST_MAG78</strain>
    </source>
</reference>
<dbReference type="InterPro" id="IPR001387">
    <property type="entry name" value="Cro/C1-type_HTH"/>
</dbReference>
<dbReference type="CDD" id="cd00093">
    <property type="entry name" value="HTH_XRE"/>
    <property type="match status" value="1"/>
</dbReference>
<accession>A0A6J4PFY4</accession>
<sequence>MATLQELRINLGLSQRQLAERAGLSPGAVWRLEHQGSGRPDTLKKVADVLGVRPVDLLKQGG</sequence>
<dbReference type="SUPFAM" id="SSF47413">
    <property type="entry name" value="lambda repressor-like DNA-binding domains"/>
    <property type="match status" value="1"/>
</dbReference>
<feature type="domain" description="HTH cro/C1-type" evidence="1">
    <location>
        <begin position="4"/>
        <end position="57"/>
    </location>
</feature>
<dbReference type="Pfam" id="PF01381">
    <property type="entry name" value="HTH_3"/>
    <property type="match status" value="1"/>
</dbReference>
<gene>
    <name evidence="2" type="ORF">AVDCRST_MAG78-324</name>
</gene>
<dbReference type="Gene3D" id="1.10.260.40">
    <property type="entry name" value="lambda repressor-like DNA-binding domains"/>
    <property type="match status" value="1"/>
</dbReference>
<name>A0A6J4PFY4_9ACTN</name>
<dbReference type="GO" id="GO:0003677">
    <property type="term" value="F:DNA binding"/>
    <property type="evidence" value="ECO:0007669"/>
    <property type="project" value="InterPro"/>
</dbReference>
<proteinExistence type="predicted"/>
<protein>
    <recommendedName>
        <fullName evidence="1">HTH cro/C1-type domain-containing protein</fullName>
    </recommendedName>
</protein>
<evidence type="ECO:0000313" key="2">
    <source>
        <dbReference type="EMBL" id="CAA9409866.1"/>
    </source>
</evidence>
<dbReference type="SMART" id="SM00530">
    <property type="entry name" value="HTH_XRE"/>
    <property type="match status" value="1"/>
</dbReference>
<dbReference type="AlphaFoldDB" id="A0A6J4PFY4"/>
<dbReference type="PROSITE" id="PS50943">
    <property type="entry name" value="HTH_CROC1"/>
    <property type="match status" value="1"/>
</dbReference>
<organism evidence="2">
    <name type="scientific">uncultured Rubrobacteraceae bacterium</name>
    <dbReference type="NCBI Taxonomy" id="349277"/>
    <lineage>
        <taxon>Bacteria</taxon>
        <taxon>Bacillati</taxon>
        <taxon>Actinomycetota</taxon>
        <taxon>Rubrobacteria</taxon>
        <taxon>Rubrobacterales</taxon>
        <taxon>Rubrobacteraceae</taxon>
        <taxon>environmental samples</taxon>
    </lineage>
</organism>
<evidence type="ECO:0000259" key="1">
    <source>
        <dbReference type="PROSITE" id="PS50943"/>
    </source>
</evidence>
<dbReference type="EMBL" id="CADCVB010000021">
    <property type="protein sequence ID" value="CAA9409866.1"/>
    <property type="molecule type" value="Genomic_DNA"/>
</dbReference>
<dbReference type="InterPro" id="IPR010982">
    <property type="entry name" value="Lambda_DNA-bd_dom_sf"/>
</dbReference>